<organism evidence="9 10">
    <name type="scientific">Alloalcanivorax profundimaris</name>
    <dbReference type="NCBI Taxonomy" id="2735259"/>
    <lineage>
        <taxon>Bacteria</taxon>
        <taxon>Pseudomonadati</taxon>
        <taxon>Pseudomonadota</taxon>
        <taxon>Gammaproteobacteria</taxon>
        <taxon>Oceanospirillales</taxon>
        <taxon>Alcanivoracaceae</taxon>
        <taxon>Alloalcanivorax</taxon>
    </lineage>
</organism>
<evidence type="ECO:0000313" key="10">
    <source>
        <dbReference type="Proteomes" id="UP000662703"/>
    </source>
</evidence>
<keyword evidence="7 8" id="KW-0472">Membrane</keyword>
<sequence length="246" mass="26998">MLDLLASPWALVALFVLFAYTTEAMTGFGSIVIALSLSALVLPLDVLMPVLVPLNLVLSGYLTLRYHRLVDWRLLLTGILPMMAAGTLAGFLARPWLDQGVARPLFGALVVAFSVRELWRLRHAIAVAAHGPWWGRLWMLMAGLTHGLFASGGPLLVYALSGIRLDKGRFRATLVLVWFSLNSLLTLGFLINGDLRAQGDHLLALVPVVLVGIVLGETLHHRVDERRFRQVLFTVLLLAGVALLVR</sequence>
<keyword evidence="3" id="KW-0813">Transport</keyword>
<evidence type="ECO:0000256" key="5">
    <source>
        <dbReference type="ARBA" id="ARBA00022692"/>
    </source>
</evidence>
<protein>
    <recommendedName>
        <fullName evidence="8">Probable membrane transporter protein</fullName>
    </recommendedName>
</protein>
<dbReference type="Pfam" id="PF01925">
    <property type="entry name" value="TauE"/>
    <property type="match status" value="1"/>
</dbReference>
<comment type="caution">
    <text evidence="9">The sequence shown here is derived from an EMBL/GenBank/DDBJ whole genome shotgun (WGS) entry which is preliminary data.</text>
</comment>
<evidence type="ECO:0000256" key="3">
    <source>
        <dbReference type="ARBA" id="ARBA00022448"/>
    </source>
</evidence>
<comment type="similarity">
    <text evidence="2 8">Belongs to the 4-toluene sulfonate uptake permease (TSUP) (TC 2.A.102) family.</text>
</comment>
<reference evidence="9 10" key="1">
    <citation type="submission" date="2012-09" db="EMBL/GenBank/DDBJ databases">
        <title>Genome Sequence of alkane-degrading Bacterium Alcanivorax sp. 521-1.</title>
        <authorList>
            <person name="Lai Q."/>
            <person name="Shao Z."/>
        </authorList>
    </citation>
    <scope>NUCLEOTIDE SEQUENCE [LARGE SCALE GENOMIC DNA]</scope>
    <source>
        <strain evidence="9 10">521-1</strain>
    </source>
</reference>
<name>A0ABS0ASU5_9GAMM</name>
<dbReference type="Proteomes" id="UP000662703">
    <property type="component" value="Unassembled WGS sequence"/>
</dbReference>
<feature type="transmembrane region" description="Helical" evidence="8">
    <location>
        <begin position="228"/>
        <end position="245"/>
    </location>
</feature>
<keyword evidence="6 8" id="KW-1133">Transmembrane helix</keyword>
<proteinExistence type="inferred from homology"/>
<gene>
    <name evidence="9" type="ORF">Y5W_01614</name>
</gene>
<accession>A0ABS0ASU5</accession>
<evidence type="ECO:0000256" key="6">
    <source>
        <dbReference type="ARBA" id="ARBA00022989"/>
    </source>
</evidence>
<evidence type="ECO:0000256" key="4">
    <source>
        <dbReference type="ARBA" id="ARBA00022475"/>
    </source>
</evidence>
<dbReference type="InterPro" id="IPR052017">
    <property type="entry name" value="TSUP"/>
</dbReference>
<feature type="transmembrane region" description="Helical" evidence="8">
    <location>
        <begin position="137"/>
        <end position="160"/>
    </location>
</feature>
<dbReference type="RefSeq" id="WP_194864838.1">
    <property type="nucleotide sequence ID" value="NZ_ARXX01000020.1"/>
</dbReference>
<feature type="transmembrane region" description="Helical" evidence="8">
    <location>
        <begin position="172"/>
        <end position="191"/>
    </location>
</feature>
<dbReference type="PANTHER" id="PTHR30269">
    <property type="entry name" value="TRANSMEMBRANE PROTEIN YFCA"/>
    <property type="match status" value="1"/>
</dbReference>
<evidence type="ECO:0000256" key="8">
    <source>
        <dbReference type="RuleBase" id="RU363041"/>
    </source>
</evidence>
<keyword evidence="4 8" id="KW-1003">Cell membrane</keyword>
<evidence type="ECO:0000256" key="7">
    <source>
        <dbReference type="ARBA" id="ARBA00023136"/>
    </source>
</evidence>
<keyword evidence="5 8" id="KW-0812">Transmembrane</keyword>
<keyword evidence="10" id="KW-1185">Reference proteome</keyword>
<dbReference type="EMBL" id="ARXX01000020">
    <property type="protein sequence ID" value="MBF5056320.1"/>
    <property type="molecule type" value="Genomic_DNA"/>
</dbReference>
<feature type="transmembrane region" description="Helical" evidence="8">
    <location>
        <begin position="197"/>
        <end position="216"/>
    </location>
</feature>
<evidence type="ECO:0000313" key="9">
    <source>
        <dbReference type="EMBL" id="MBF5056320.1"/>
    </source>
</evidence>
<dbReference type="InterPro" id="IPR002781">
    <property type="entry name" value="TM_pro_TauE-like"/>
</dbReference>
<feature type="transmembrane region" description="Helical" evidence="8">
    <location>
        <begin position="74"/>
        <end position="97"/>
    </location>
</feature>
<evidence type="ECO:0000256" key="2">
    <source>
        <dbReference type="ARBA" id="ARBA00009142"/>
    </source>
</evidence>
<dbReference type="PANTHER" id="PTHR30269:SF37">
    <property type="entry name" value="MEMBRANE TRANSPORTER PROTEIN"/>
    <property type="match status" value="1"/>
</dbReference>
<comment type="subcellular location">
    <subcellularLocation>
        <location evidence="1 8">Cell membrane</location>
        <topology evidence="1 8">Multi-pass membrane protein</topology>
    </subcellularLocation>
</comment>
<evidence type="ECO:0000256" key="1">
    <source>
        <dbReference type="ARBA" id="ARBA00004651"/>
    </source>
</evidence>
<feature type="transmembrane region" description="Helical" evidence="8">
    <location>
        <begin position="29"/>
        <end position="62"/>
    </location>
</feature>